<keyword evidence="1" id="KW-0812">Transmembrane</keyword>
<keyword evidence="1" id="KW-1133">Transmembrane helix</keyword>
<comment type="caution">
    <text evidence="2">The sequence shown here is derived from an EMBL/GenBank/DDBJ whole genome shotgun (WGS) entry which is preliminary data.</text>
</comment>
<feature type="transmembrane region" description="Helical" evidence="1">
    <location>
        <begin position="24"/>
        <end position="43"/>
    </location>
</feature>
<organism evidence="2 3">
    <name type="scientific">Adineta ricciae</name>
    <name type="common">Rotifer</name>
    <dbReference type="NCBI Taxonomy" id="249248"/>
    <lineage>
        <taxon>Eukaryota</taxon>
        <taxon>Metazoa</taxon>
        <taxon>Spiralia</taxon>
        <taxon>Gnathifera</taxon>
        <taxon>Rotifera</taxon>
        <taxon>Eurotatoria</taxon>
        <taxon>Bdelloidea</taxon>
        <taxon>Adinetida</taxon>
        <taxon>Adinetidae</taxon>
        <taxon>Adineta</taxon>
    </lineage>
</organism>
<evidence type="ECO:0000256" key="1">
    <source>
        <dbReference type="SAM" id="Phobius"/>
    </source>
</evidence>
<feature type="transmembrane region" description="Helical" evidence="1">
    <location>
        <begin position="372"/>
        <end position="394"/>
    </location>
</feature>
<evidence type="ECO:0000313" key="2">
    <source>
        <dbReference type="EMBL" id="CAF1472724.1"/>
    </source>
</evidence>
<gene>
    <name evidence="2" type="ORF">EDS130_LOCUS40903</name>
</gene>
<sequence>MLNVFDSESNNLETIHRERVITRCYLLTLFLLLYIITICSMISNGTISISLPNPSENDYKTLTIWHSETLECPCRKIAVKYKYFVGISITSHQICSSNFIGTEWRDYLFLYPDWSDYNSADIRSRGSIYFLFLSTLCQLSQTTINNAINAFLNETFISTQIVSNSEFRLQIDTTLFQLQKSTAAEFSQSLNLLRDVMNGNTLVSSYFLNWFWWIDFNRTYTTIPINPVVMKDGCSCGTRSDCIKSGGIYYRRSDQQMFAIPGWNVGCSVVETVLRSTLECFYDQTCIDSLIYAAITDKPAIYYHMNISAMHYSNKSRFRKDSFIQSLIDELFVEKWNIKTYYSSFYNACDPIYCSYTIQKDDYYMYSASRVLGLYGGLTVILRVIVPLLVKLFYKMKNVCNRNQVVPFN</sequence>
<dbReference type="Proteomes" id="UP000663852">
    <property type="component" value="Unassembled WGS sequence"/>
</dbReference>
<accession>A0A815R653</accession>
<dbReference type="AlphaFoldDB" id="A0A815R653"/>
<dbReference type="OrthoDB" id="9993074at2759"/>
<keyword evidence="1" id="KW-0472">Membrane</keyword>
<proteinExistence type="predicted"/>
<name>A0A815R653_ADIRI</name>
<evidence type="ECO:0000313" key="3">
    <source>
        <dbReference type="Proteomes" id="UP000663852"/>
    </source>
</evidence>
<protein>
    <submittedName>
        <fullName evidence="2">Uncharacterized protein</fullName>
    </submittedName>
</protein>
<dbReference type="EMBL" id="CAJNOJ010000512">
    <property type="protein sequence ID" value="CAF1472724.1"/>
    <property type="molecule type" value="Genomic_DNA"/>
</dbReference>
<reference evidence="2" key="1">
    <citation type="submission" date="2021-02" db="EMBL/GenBank/DDBJ databases">
        <authorList>
            <person name="Nowell W R."/>
        </authorList>
    </citation>
    <scope>NUCLEOTIDE SEQUENCE</scope>
</reference>